<dbReference type="InterPro" id="IPR040198">
    <property type="entry name" value="Fido_containing"/>
</dbReference>
<accession>I1DXJ7</accession>
<dbReference type="SUPFAM" id="SSF46785">
    <property type="entry name" value="Winged helix' DNA-binding domain"/>
    <property type="match status" value="1"/>
</dbReference>
<keyword evidence="6" id="KW-1185">Reference proteome</keyword>
<dbReference type="Gene3D" id="1.10.3290.10">
    <property type="entry name" value="Fido-like domain"/>
    <property type="match status" value="1"/>
</dbReference>
<organism evidence="5 6">
    <name type="scientific">Rheinheimera nanhaiensis E407-8</name>
    <dbReference type="NCBI Taxonomy" id="562729"/>
    <lineage>
        <taxon>Bacteria</taxon>
        <taxon>Pseudomonadati</taxon>
        <taxon>Pseudomonadota</taxon>
        <taxon>Gammaproteobacteria</taxon>
        <taxon>Chromatiales</taxon>
        <taxon>Chromatiaceae</taxon>
        <taxon>Rheinheimera</taxon>
    </lineage>
</organism>
<dbReference type="InterPro" id="IPR036597">
    <property type="entry name" value="Fido-like_dom_sf"/>
</dbReference>
<dbReference type="EMBL" id="BAFK01000008">
    <property type="protein sequence ID" value="GAB58775.1"/>
    <property type="molecule type" value="Genomic_DNA"/>
</dbReference>
<evidence type="ECO:0000256" key="2">
    <source>
        <dbReference type="PIRSR" id="PIRSR640198-2"/>
    </source>
</evidence>
<keyword evidence="2" id="KW-0547">Nucleotide-binding</keyword>
<dbReference type="InterPro" id="IPR036388">
    <property type="entry name" value="WH-like_DNA-bd_sf"/>
</dbReference>
<comment type="caution">
    <text evidence="5">The sequence shown here is derived from an EMBL/GenBank/DDBJ whole genome shotgun (WGS) entry which is preliminary data.</text>
</comment>
<reference evidence="5 6" key="1">
    <citation type="journal article" date="2012" name="J. Bacteriol.">
        <title>Genome Sequence of the Protease-Producing Bacterium Rheinheimera nanhaiensis E407-8T, Isolated from Deep-Sea Sediment of the South China Sea.</title>
        <authorList>
            <person name="Zhang X.-Y."/>
            <person name="Zhang Y.-J."/>
            <person name="Qin Q.-L."/>
            <person name="Xie B.-B."/>
            <person name="Chen X.-L."/>
            <person name="Zhou B.-C."/>
            <person name="Zhang Y.-Z."/>
        </authorList>
    </citation>
    <scope>NUCLEOTIDE SEQUENCE [LARGE SCALE GENOMIC DNA]</scope>
    <source>
        <strain evidence="5 6">E407-8</strain>
    </source>
</reference>
<protein>
    <submittedName>
        <fullName evidence="5">Filamentation induced by cAMP protein fic</fullName>
    </submittedName>
</protein>
<dbReference type="STRING" id="562729.RNAN_1763"/>
<feature type="active site" evidence="1">
    <location>
        <position position="178"/>
    </location>
</feature>
<gene>
    <name evidence="5" type="ORF">RNAN_1763</name>
</gene>
<evidence type="ECO:0000313" key="5">
    <source>
        <dbReference type="EMBL" id="GAB58775.1"/>
    </source>
</evidence>
<dbReference type="PANTHER" id="PTHR13504:SF38">
    <property type="entry name" value="FIDO DOMAIN-CONTAINING PROTEIN"/>
    <property type="match status" value="1"/>
</dbReference>
<dbReference type="Gene3D" id="1.10.10.10">
    <property type="entry name" value="Winged helix-like DNA-binding domain superfamily/Winged helix DNA-binding domain"/>
    <property type="match status" value="1"/>
</dbReference>
<sequence>MPYQPPFNLTHPMLSLVADIAELIGIWNTAQGGELVPQLRRGNRIKTIQASLAIEQNTLTLEQVTAVLDGKTVLGPPKDVQEVKNAFAAYDAMPGWQPHKQADLLAAHNILLHGLADDAGRIRSSDVGVYQGKRLVHMAPPAGRVPLLLTQLLDWLKNSDAHPLIASCAFHYEFEFIHPFSDGNGRMGRLWQTLILSKWQPALAYLPVESLIKHQQADYYRLLNQADKTADCSEFIVFLLESIKTALLQAIQTEQSTLSKTLVKTQAKTPVKILELLSAQPELTLAEIAIHIGKSVSAVERAAAKLQREGKLKFIGPRKGGHWQVL</sequence>
<dbReference type="Proteomes" id="UP000004374">
    <property type="component" value="Unassembled WGS sequence"/>
</dbReference>
<feature type="site" description="Important for autoinhibition of adenylyltransferase activity" evidence="3">
    <location>
        <position position="55"/>
    </location>
</feature>
<evidence type="ECO:0000256" key="3">
    <source>
        <dbReference type="PIRSR" id="PIRSR640198-3"/>
    </source>
</evidence>
<dbReference type="PROSITE" id="PS51459">
    <property type="entry name" value="FIDO"/>
    <property type="match status" value="1"/>
</dbReference>
<feature type="binding site" evidence="2">
    <location>
        <begin position="182"/>
        <end position="189"/>
    </location>
    <ligand>
        <name>ATP</name>
        <dbReference type="ChEBI" id="CHEBI:30616"/>
    </ligand>
</feature>
<dbReference type="PANTHER" id="PTHR13504">
    <property type="entry name" value="FIDO DOMAIN-CONTAINING PROTEIN DDB_G0283145"/>
    <property type="match status" value="1"/>
</dbReference>
<feature type="domain" description="Fido" evidence="4">
    <location>
        <begin position="99"/>
        <end position="241"/>
    </location>
</feature>
<dbReference type="OrthoDB" id="9807853at2"/>
<feature type="binding site" evidence="2">
    <location>
        <begin position="219"/>
        <end position="220"/>
    </location>
    <ligand>
        <name>ATP</name>
        <dbReference type="ChEBI" id="CHEBI:30616"/>
    </ligand>
</feature>
<dbReference type="Pfam" id="PF02661">
    <property type="entry name" value="Fic"/>
    <property type="match status" value="1"/>
</dbReference>
<name>I1DXJ7_9GAMM</name>
<dbReference type="InterPro" id="IPR036390">
    <property type="entry name" value="WH_DNA-bd_sf"/>
</dbReference>
<dbReference type="Pfam" id="PF13412">
    <property type="entry name" value="HTH_24"/>
    <property type="match status" value="1"/>
</dbReference>
<dbReference type="InterPro" id="IPR003812">
    <property type="entry name" value="Fido"/>
</dbReference>
<dbReference type="GO" id="GO:0005524">
    <property type="term" value="F:ATP binding"/>
    <property type="evidence" value="ECO:0007669"/>
    <property type="project" value="UniProtKB-KW"/>
</dbReference>
<dbReference type="RefSeq" id="WP_008220752.1">
    <property type="nucleotide sequence ID" value="NZ_BAFK01000008.1"/>
</dbReference>
<keyword evidence="2" id="KW-0067">ATP-binding</keyword>
<evidence type="ECO:0000313" key="6">
    <source>
        <dbReference type="Proteomes" id="UP000004374"/>
    </source>
</evidence>
<dbReference type="SUPFAM" id="SSF140931">
    <property type="entry name" value="Fic-like"/>
    <property type="match status" value="1"/>
</dbReference>
<evidence type="ECO:0000256" key="1">
    <source>
        <dbReference type="PIRSR" id="PIRSR640198-1"/>
    </source>
</evidence>
<proteinExistence type="predicted"/>
<dbReference type="AlphaFoldDB" id="I1DXJ7"/>
<evidence type="ECO:0000259" key="4">
    <source>
        <dbReference type="PROSITE" id="PS51459"/>
    </source>
</evidence>